<dbReference type="Pfam" id="PF09948">
    <property type="entry name" value="PpoB2"/>
    <property type="match status" value="1"/>
</dbReference>
<feature type="transmembrane region" description="Helical" evidence="2">
    <location>
        <begin position="221"/>
        <end position="241"/>
    </location>
</feature>
<keyword evidence="2" id="KW-0812">Transmembrane</keyword>
<evidence type="ECO:0000313" key="3">
    <source>
        <dbReference type="EMBL" id="MZR23925.1"/>
    </source>
</evidence>
<keyword evidence="4" id="KW-1185">Reference proteome</keyword>
<keyword evidence="2" id="KW-1133">Transmembrane helix</keyword>
<protein>
    <submittedName>
        <fullName evidence="3">DUF2182 domain-containing protein</fullName>
    </submittedName>
</protein>
<dbReference type="EMBL" id="WTVA01000015">
    <property type="protein sequence ID" value="MZR23925.1"/>
    <property type="molecule type" value="Genomic_DNA"/>
</dbReference>
<reference evidence="3 4" key="1">
    <citation type="journal article" date="2014" name="Int. J. Syst. Evol. Microbiol.">
        <title>Sneathiella chungangensis sp. nov., isolated from a marine sand, and emended description of the genus Sneathiella.</title>
        <authorList>
            <person name="Siamphan C."/>
            <person name="Kim H."/>
            <person name="Lee J.S."/>
            <person name="Kim W."/>
        </authorList>
    </citation>
    <scope>NUCLEOTIDE SEQUENCE [LARGE SCALE GENOMIC DNA]</scope>
    <source>
        <strain evidence="3 4">KCTC 32476</strain>
    </source>
</reference>
<evidence type="ECO:0000313" key="4">
    <source>
        <dbReference type="Proteomes" id="UP000445696"/>
    </source>
</evidence>
<dbReference type="InterPro" id="IPR018688">
    <property type="entry name" value="PpoB2-like"/>
</dbReference>
<proteinExistence type="predicted"/>
<name>A0A845MJR8_9PROT</name>
<accession>A0A845MJR8</accession>
<dbReference type="RefSeq" id="WP_161340362.1">
    <property type="nucleotide sequence ID" value="NZ_JBHSDG010000003.1"/>
</dbReference>
<feature type="region of interest" description="Disordered" evidence="1">
    <location>
        <begin position="1"/>
        <end position="20"/>
    </location>
</feature>
<dbReference type="Proteomes" id="UP000445696">
    <property type="component" value="Unassembled WGS sequence"/>
</dbReference>
<organism evidence="3 4">
    <name type="scientific">Sneathiella chungangensis</name>
    <dbReference type="NCBI Taxonomy" id="1418234"/>
    <lineage>
        <taxon>Bacteria</taxon>
        <taxon>Pseudomonadati</taxon>
        <taxon>Pseudomonadota</taxon>
        <taxon>Alphaproteobacteria</taxon>
        <taxon>Sneathiellales</taxon>
        <taxon>Sneathiellaceae</taxon>
        <taxon>Sneathiella</taxon>
    </lineage>
</organism>
<dbReference type="OrthoDB" id="164118at2"/>
<feature type="transmembrane region" description="Helical" evidence="2">
    <location>
        <begin position="192"/>
        <end position="209"/>
    </location>
</feature>
<feature type="transmembrane region" description="Helical" evidence="2">
    <location>
        <begin position="165"/>
        <end position="186"/>
    </location>
</feature>
<comment type="caution">
    <text evidence="3">The sequence shown here is derived from an EMBL/GenBank/DDBJ whole genome shotgun (WGS) entry which is preliminary data.</text>
</comment>
<feature type="compositionally biased region" description="Polar residues" evidence="1">
    <location>
        <begin position="9"/>
        <end position="20"/>
    </location>
</feature>
<gene>
    <name evidence="3" type="ORF">GQF03_16440</name>
</gene>
<sequence>MEPMATMHGSESQGDMQKNTMPMSGMPKDSMPINGMSVGAVMSMIVMWIAMMVGMMVPSFSAMILAFSGINLQKRLQGRAYVRTPVFLSGYLVVWSGFGVAAAGLQLALQSLSIMKEMAIADPILAATILLIAGAYQFTVYKHACLSHCRSPMSHIMNQWREGKWGAFLMGLSHGMYCIGCCWALMLIMFAIGTMNLVVMASLTLYLLVEKILPFGHITARATGGILILLGIATISGQITWGGM</sequence>
<feature type="transmembrane region" description="Helical" evidence="2">
    <location>
        <begin position="124"/>
        <end position="144"/>
    </location>
</feature>
<feature type="transmembrane region" description="Helical" evidence="2">
    <location>
        <begin position="88"/>
        <end position="109"/>
    </location>
</feature>
<evidence type="ECO:0000256" key="2">
    <source>
        <dbReference type="SAM" id="Phobius"/>
    </source>
</evidence>
<keyword evidence="2" id="KW-0472">Membrane</keyword>
<evidence type="ECO:0000256" key="1">
    <source>
        <dbReference type="SAM" id="MobiDB-lite"/>
    </source>
</evidence>
<dbReference type="AlphaFoldDB" id="A0A845MJR8"/>
<feature type="transmembrane region" description="Helical" evidence="2">
    <location>
        <begin position="45"/>
        <end position="67"/>
    </location>
</feature>